<evidence type="ECO:0000313" key="1">
    <source>
        <dbReference type="EMBL" id="PUZ46132.1"/>
    </source>
</evidence>
<dbReference type="OrthoDB" id="685126at2759"/>
<dbReference type="EMBL" id="CM009755">
    <property type="protein sequence ID" value="PUZ46132.1"/>
    <property type="molecule type" value="Genomic_DNA"/>
</dbReference>
<accession>A0A2T7CS24</accession>
<sequence>MAELAAVGWAMSALGWIASPITTRLLNDGFALLRFVESEKLRDLEARLLPQLALMLEKTERIPTGQMPHLWAKRLRAAFYDAEDILNVADYHHLENQKSLEFPKISLESPNIGVSCGMCPEYIHVRSLQTSLQSLEVLFGVSQEFF</sequence>
<evidence type="ECO:0008006" key="3">
    <source>
        <dbReference type="Google" id="ProtNLM"/>
    </source>
</evidence>
<evidence type="ECO:0000313" key="2">
    <source>
        <dbReference type="Proteomes" id="UP000244336"/>
    </source>
</evidence>
<dbReference type="Proteomes" id="UP000244336">
    <property type="component" value="Chromosome 7"/>
</dbReference>
<protein>
    <recommendedName>
        <fullName evidence="3">Rx N-terminal domain-containing protein</fullName>
    </recommendedName>
</protein>
<dbReference type="Gramene" id="PUZ46132">
    <property type="protein sequence ID" value="PUZ46132"/>
    <property type="gene ID" value="GQ55_7G024000"/>
</dbReference>
<proteinExistence type="predicted"/>
<organism evidence="1 2">
    <name type="scientific">Panicum hallii var. hallii</name>
    <dbReference type="NCBI Taxonomy" id="1504633"/>
    <lineage>
        <taxon>Eukaryota</taxon>
        <taxon>Viridiplantae</taxon>
        <taxon>Streptophyta</taxon>
        <taxon>Embryophyta</taxon>
        <taxon>Tracheophyta</taxon>
        <taxon>Spermatophyta</taxon>
        <taxon>Magnoliopsida</taxon>
        <taxon>Liliopsida</taxon>
        <taxon>Poales</taxon>
        <taxon>Poaceae</taxon>
        <taxon>PACMAD clade</taxon>
        <taxon>Panicoideae</taxon>
        <taxon>Panicodae</taxon>
        <taxon>Paniceae</taxon>
        <taxon>Panicinae</taxon>
        <taxon>Panicum</taxon>
        <taxon>Panicum sect. Panicum</taxon>
    </lineage>
</organism>
<dbReference type="AlphaFoldDB" id="A0A2T7CS24"/>
<name>A0A2T7CS24_9POAL</name>
<keyword evidence="2" id="KW-1185">Reference proteome</keyword>
<gene>
    <name evidence="1" type="ORF">GQ55_7G024000</name>
</gene>
<reference evidence="1 2" key="1">
    <citation type="submission" date="2018-04" db="EMBL/GenBank/DDBJ databases">
        <title>WGS assembly of Panicum hallii var. hallii HAL2.</title>
        <authorList>
            <person name="Lovell J."/>
            <person name="Jenkins J."/>
            <person name="Lowry D."/>
            <person name="Mamidi S."/>
            <person name="Sreedasyam A."/>
            <person name="Weng X."/>
            <person name="Barry K."/>
            <person name="Bonette J."/>
            <person name="Campitelli B."/>
            <person name="Daum C."/>
            <person name="Gordon S."/>
            <person name="Gould B."/>
            <person name="Lipzen A."/>
            <person name="MacQueen A."/>
            <person name="Palacio-Mejia J."/>
            <person name="Plott C."/>
            <person name="Shakirov E."/>
            <person name="Shu S."/>
            <person name="Yoshinaga Y."/>
            <person name="Zane M."/>
            <person name="Rokhsar D."/>
            <person name="Grimwood J."/>
            <person name="Schmutz J."/>
            <person name="Juenger T."/>
        </authorList>
    </citation>
    <scope>NUCLEOTIDE SEQUENCE [LARGE SCALE GENOMIC DNA]</scope>
    <source>
        <strain evidence="2">cv. HAL2</strain>
    </source>
</reference>